<feature type="compositionally biased region" description="Low complexity" evidence="3">
    <location>
        <begin position="311"/>
        <end position="324"/>
    </location>
</feature>
<feature type="region of interest" description="Disordered" evidence="3">
    <location>
        <begin position="393"/>
        <end position="422"/>
    </location>
</feature>
<evidence type="ECO:0000313" key="5">
    <source>
        <dbReference type="EMBL" id="CCU74723.1"/>
    </source>
</evidence>
<organism evidence="5 6">
    <name type="scientific">Blumeria graminis f. sp. hordei (strain DH14)</name>
    <name type="common">Barley powdery mildew</name>
    <name type="synonym">Oidium monilioides f. sp. hordei</name>
    <dbReference type="NCBI Taxonomy" id="546991"/>
    <lineage>
        <taxon>Eukaryota</taxon>
        <taxon>Fungi</taxon>
        <taxon>Dikarya</taxon>
        <taxon>Ascomycota</taxon>
        <taxon>Pezizomycotina</taxon>
        <taxon>Leotiomycetes</taxon>
        <taxon>Erysiphales</taxon>
        <taxon>Erysiphaceae</taxon>
        <taxon>Blumeria</taxon>
        <taxon>Blumeria hordei</taxon>
    </lineage>
</organism>
<dbReference type="eggNOG" id="ENOG502S0ET">
    <property type="taxonomic scope" value="Eukaryota"/>
</dbReference>
<reference evidence="5 6" key="1">
    <citation type="journal article" date="2010" name="Science">
        <title>Genome expansion and gene loss in powdery mildew fungi reveal tradeoffs in extreme parasitism.</title>
        <authorList>
            <person name="Spanu P.D."/>
            <person name="Abbott J.C."/>
            <person name="Amselem J."/>
            <person name="Burgis T.A."/>
            <person name="Soanes D.M."/>
            <person name="Stueber K."/>
            <person name="Ver Loren van Themaat E."/>
            <person name="Brown J.K.M."/>
            <person name="Butcher S.A."/>
            <person name="Gurr S.J."/>
            <person name="Lebrun M.-H."/>
            <person name="Ridout C.J."/>
            <person name="Schulze-Lefert P."/>
            <person name="Talbot N.J."/>
            <person name="Ahmadinejad N."/>
            <person name="Ametz C."/>
            <person name="Barton G.R."/>
            <person name="Benjdia M."/>
            <person name="Bidzinski P."/>
            <person name="Bindschedler L.V."/>
            <person name="Both M."/>
            <person name="Brewer M.T."/>
            <person name="Cadle-Davidson L."/>
            <person name="Cadle-Davidson M.M."/>
            <person name="Collemare J."/>
            <person name="Cramer R."/>
            <person name="Frenkel O."/>
            <person name="Godfrey D."/>
            <person name="Harriman J."/>
            <person name="Hoede C."/>
            <person name="King B.C."/>
            <person name="Klages S."/>
            <person name="Kleemann J."/>
            <person name="Knoll D."/>
            <person name="Koti P.S."/>
            <person name="Kreplak J."/>
            <person name="Lopez-Ruiz F.J."/>
            <person name="Lu X."/>
            <person name="Maekawa T."/>
            <person name="Mahanil S."/>
            <person name="Micali C."/>
            <person name="Milgroom M.G."/>
            <person name="Montana G."/>
            <person name="Noir S."/>
            <person name="O'Connell R.J."/>
            <person name="Oberhaensli S."/>
            <person name="Parlange F."/>
            <person name="Pedersen C."/>
            <person name="Quesneville H."/>
            <person name="Reinhardt R."/>
            <person name="Rott M."/>
            <person name="Sacristan S."/>
            <person name="Schmidt S.M."/>
            <person name="Schoen M."/>
            <person name="Skamnioti P."/>
            <person name="Sommer H."/>
            <person name="Stephens A."/>
            <person name="Takahara H."/>
            <person name="Thordal-Christensen H."/>
            <person name="Vigouroux M."/>
            <person name="Wessling R."/>
            <person name="Wicker T."/>
            <person name="Panstruga R."/>
        </authorList>
    </citation>
    <scope>NUCLEOTIDE SEQUENCE [LARGE SCALE GENOMIC DNA]</scope>
    <source>
        <strain evidence="5">DH14</strain>
    </source>
</reference>
<feature type="compositionally biased region" description="Basic and acidic residues" evidence="3">
    <location>
        <begin position="325"/>
        <end position="334"/>
    </location>
</feature>
<comment type="caution">
    <text evidence="5">The sequence shown here is derived from an EMBL/GenBank/DDBJ whole genome shotgun (WGS) entry which is preliminary data.</text>
</comment>
<dbReference type="InterPro" id="IPR018004">
    <property type="entry name" value="KilA/APSES_HTH"/>
</dbReference>
<feature type="region of interest" description="Disordered" evidence="3">
    <location>
        <begin position="301"/>
        <end position="349"/>
    </location>
</feature>
<evidence type="ECO:0000256" key="1">
    <source>
        <dbReference type="ARBA" id="ARBA00022969"/>
    </source>
</evidence>
<dbReference type="STRING" id="546991.N1JAC3"/>
<protein>
    <submittedName>
        <fullName evidence="5">Transcription factor</fullName>
    </submittedName>
</protein>
<dbReference type="InterPro" id="IPR003163">
    <property type="entry name" value="Tscrpt_reg_HTH_APSES-type"/>
</dbReference>
<keyword evidence="1" id="KW-0749">Sporulation</keyword>
<evidence type="ECO:0000259" key="4">
    <source>
        <dbReference type="PROSITE" id="PS51299"/>
    </source>
</evidence>
<dbReference type="GO" id="GO:0070197">
    <property type="term" value="P:meiotic attachment of telomere to nuclear envelope"/>
    <property type="evidence" value="ECO:0007669"/>
    <property type="project" value="InterPro"/>
</dbReference>
<dbReference type="GO" id="GO:0030435">
    <property type="term" value="P:sporulation resulting in formation of a cellular spore"/>
    <property type="evidence" value="ECO:0007669"/>
    <property type="project" value="UniProtKB-KW"/>
</dbReference>
<dbReference type="SMART" id="SM01252">
    <property type="entry name" value="KilA-N"/>
    <property type="match status" value="1"/>
</dbReference>
<dbReference type="PANTHER" id="PTHR38044">
    <property type="entry name" value="BOUQUET FORMATION PROTEIN 4"/>
    <property type="match status" value="1"/>
</dbReference>
<dbReference type="GO" id="GO:0048315">
    <property type="term" value="P:conidium formation"/>
    <property type="evidence" value="ECO:0007669"/>
    <property type="project" value="UniProtKB-KW"/>
</dbReference>
<dbReference type="GO" id="GO:0003677">
    <property type="term" value="F:DNA binding"/>
    <property type="evidence" value="ECO:0007669"/>
    <property type="project" value="InterPro"/>
</dbReference>
<feature type="domain" description="HTH APSES-type" evidence="4">
    <location>
        <begin position="59"/>
        <end position="166"/>
    </location>
</feature>
<dbReference type="EMBL" id="CAUH01000559">
    <property type="protein sequence ID" value="CCU74723.1"/>
    <property type="molecule type" value="Genomic_DNA"/>
</dbReference>
<evidence type="ECO:0000313" key="6">
    <source>
        <dbReference type="Proteomes" id="UP000015441"/>
    </source>
</evidence>
<dbReference type="HOGENOM" id="CLU_030669_0_0_1"/>
<dbReference type="PROSITE" id="PS51299">
    <property type="entry name" value="HTH_APSES"/>
    <property type="match status" value="1"/>
</dbReference>
<accession>N1JAC3</accession>
<dbReference type="OrthoDB" id="5346159at2759"/>
<name>N1JAC3_BLUG1</name>
<sequence>MAQDRSLPKKLNPLMTEELPSYETLVARRRLGQTDLTVKIVAGTTASKAKNSTTFDYAHLRAPLPKGVVSGIFNPSPPSYFLMRRSDDGYVSATGMFKATFPYATVAEEEQERKYIKSLPSTSNDETAGNVWIPPHYALELAEEYQILLWIQALLDNTPIDTAPSKDDKKITPPPPYLPNSKSIIPLTSMRARPPRAASSSANVSPRKIAAIKTRTSKIKPRPEIKSFAENSKAQTQTDIIEAKETSSETFVQEMENDLSTKPNETPIETPIVANCSLELTDLSSGFEAKLENVIEERCEENLETDPNHDTSSTNLETASSSSSHESESTDHEFTITSSVISEEPPEPLHIKENCFEVTSEKGYSTSALPSPEETKEIILKAREMVEAALEHDNKIPISRSSKRKSDKIQAESYEGSEFSEKELDRKRRKLGEIELKKEKIKSRALLGITATLAIG</sequence>
<dbReference type="FunFam" id="3.10.260.10:FF:000002">
    <property type="entry name" value="APSES transcription factor, putative"/>
    <property type="match status" value="1"/>
</dbReference>
<dbReference type="PANTHER" id="PTHR38044:SF1">
    <property type="entry name" value="BOUQUET FORMATION PROTEIN 4"/>
    <property type="match status" value="1"/>
</dbReference>
<feature type="region of interest" description="Disordered" evidence="3">
    <location>
        <begin position="164"/>
        <end position="183"/>
    </location>
</feature>
<keyword evidence="2" id="KW-0183">Conidiation</keyword>
<dbReference type="GO" id="GO:1990862">
    <property type="term" value="C:nuclear membrane complex Bqt3-Bqt4"/>
    <property type="evidence" value="ECO:0007669"/>
    <property type="project" value="InterPro"/>
</dbReference>
<gene>
    <name evidence="5" type="ORF">BGHDH14_bgh02885</name>
</gene>
<dbReference type="InterPro" id="IPR036887">
    <property type="entry name" value="HTH_APSES_sf"/>
</dbReference>
<dbReference type="InterPro" id="IPR037548">
    <property type="entry name" value="Bqt4"/>
</dbReference>
<evidence type="ECO:0000256" key="3">
    <source>
        <dbReference type="SAM" id="MobiDB-lite"/>
    </source>
</evidence>
<dbReference type="GO" id="GO:0044820">
    <property type="term" value="P:mitotic telomere tethering at nuclear periphery"/>
    <property type="evidence" value="ECO:0007669"/>
    <property type="project" value="TreeGrafter"/>
</dbReference>
<dbReference type="InParanoid" id="N1JAC3"/>
<keyword evidence="6" id="KW-1185">Reference proteome</keyword>
<evidence type="ECO:0000256" key="2">
    <source>
        <dbReference type="ARBA" id="ARBA00023321"/>
    </source>
</evidence>
<proteinExistence type="predicted"/>
<dbReference type="SUPFAM" id="SSF54616">
    <property type="entry name" value="DNA-binding domain of Mlu1-box binding protein MBP1"/>
    <property type="match status" value="1"/>
</dbReference>
<dbReference type="Proteomes" id="UP000015441">
    <property type="component" value="Unassembled WGS sequence"/>
</dbReference>
<dbReference type="Gene3D" id="3.10.260.10">
    <property type="entry name" value="Transcription regulator HTH, APSES-type DNA-binding domain"/>
    <property type="match status" value="1"/>
</dbReference>
<dbReference type="AlphaFoldDB" id="N1JAC3"/>